<keyword evidence="2" id="KW-0472">Membrane</keyword>
<dbReference type="InterPro" id="IPR046368">
    <property type="entry name" value="Tag1"/>
</dbReference>
<evidence type="ECO:0000313" key="7">
    <source>
        <dbReference type="Proteomes" id="UP000240883"/>
    </source>
</evidence>
<feature type="transmembrane region" description="Helical" evidence="2">
    <location>
        <begin position="92"/>
        <end position="114"/>
    </location>
</feature>
<proteinExistence type="predicted"/>
<evidence type="ECO:0000259" key="5">
    <source>
        <dbReference type="Pfam" id="PF26153"/>
    </source>
</evidence>
<feature type="domain" description="Tag1 C-terminal" evidence="3">
    <location>
        <begin position="478"/>
        <end position="592"/>
    </location>
</feature>
<keyword evidence="7" id="KW-1185">Reference proteome</keyword>
<dbReference type="Gene3D" id="2.60.40.1820">
    <property type="match status" value="1"/>
</dbReference>
<protein>
    <recommendedName>
        <fullName evidence="8">Pre-rrna processing protein</fullName>
    </recommendedName>
</protein>
<dbReference type="InterPro" id="IPR059066">
    <property type="entry name" value="Ig_Tag1-like_5th"/>
</dbReference>
<dbReference type="AlphaFoldDB" id="A0A2T2NEK6"/>
<sequence length="881" mass="95441">MDTPEGPWASTRTSSRPASQKSARSSRSPRSRPSSRTSASEQTPLLVREDRSDDEEEQHETEEQTPATTSLLRSLSGSFASGKKAPAWKKRWPSILALVILFIAIIFIMLGFLATEGIEEYAMQAADFRPTRLSLDSLTDHGVKVQVEGDFRMDASKVHKQSVRNFGRFGTWVAREVETGPTTVDVYLPEYGNVLVGTARVPGVKVNVRNGHTTHVSVIASLEPGSFDGIRNIANDWMDGRLGQLRIKGKAEVPLKSGLIHLGKQTVEEYMTFQGSDVPALPKYNISKLNLREAHDGHKGMGADVSIQVTNDFPVELTVPPVAVDVLVDGCLPSDKHIMVGTAETAKLHVEPETNLEVNVTGRVEKLPDSLTQVCPDSMKSPLDSFLGNYMQGEDATIYINCCKFPDPSTPAWAGELLKDITVPIPFAGRDMGNLIKNFTLADVHFFLPDMFAEPGTPEAAPKISAVVKVDIGLPNEMNFPLDVDRVKADADIFYHKKKLGKLNLEKWQKANSTRIEGNGQEGPTLLVESDIQKAPIQILDDDLFSEVVQALLFGGKSVLMEVKAAVSVGVDTPMGPFAVRDIPAQGVVPVKPIGGGKGDDKGKGVRSLAPKIGNLSIIDTSPTSITLQALVNLTNPTNYSATVPYFNINILVNDTVLGQATAEDIYVHPGNNTNIQITAVWDPTKNSGEEGKAIGKELLSQYVSGFNTSLTLQTHSGSIPAQPALGSLLSNFPITLPAPHLSTPKKPSDGDDPDDPEKEAPHFIRDATMHIISSTAIFTLSSPFAATTLYITRLNATAFYDGHPSGTILYEMPFAVPPGLSETPRLPVDWSLGSVGYEAIKKALGGTLRLSAFAHVGIRIGHWREEIWYQGGKIGAKVRL</sequence>
<evidence type="ECO:0000259" key="3">
    <source>
        <dbReference type="Pfam" id="PF22786"/>
    </source>
</evidence>
<gene>
    <name evidence="6" type="ORF">BS50DRAFT_679081</name>
</gene>
<dbReference type="PANTHER" id="PTHR35895">
    <property type="entry name" value="CHROMOSOME 16, WHOLE GENOME SHOTGUN SEQUENCE"/>
    <property type="match status" value="1"/>
</dbReference>
<feature type="compositionally biased region" description="Low complexity" evidence="1">
    <location>
        <begin position="14"/>
        <end position="40"/>
    </location>
</feature>
<dbReference type="Pfam" id="PF26153">
    <property type="entry name" value="LEA-2L_5"/>
    <property type="match status" value="1"/>
</dbReference>
<evidence type="ECO:0000313" key="6">
    <source>
        <dbReference type="EMBL" id="PSN63875.1"/>
    </source>
</evidence>
<evidence type="ECO:0000259" key="4">
    <source>
        <dbReference type="Pfam" id="PF26150"/>
    </source>
</evidence>
<dbReference type="GO" id="GO:0000329">
    <property type="term" value="C:fungal-type vacuole membrane"/>
    <property type="evidence" value="ECO:0007669"/>
    <property type="project" value="InterPro"/>
</dbReference>
<evidence type="ECO:0008006" key="8">
    <source>
        <dbReference type="Google" id="ProtNLM"/>
    </source>
</evidence>
<keyword evidence="2" id="KW-0812">Transmembrane</keyword>
<dbReference type="Pfam" id="PF22786">
    <property type="entry name" value="Tag1_C"/>
    <property type="match status" value="1"/>
</dbReference>
<organism evidence="6 7">
    <name type="scientific">Corynespora cassiicola Philippines</name>
    <dbReference type="NCBI Taxonomy" id="1448308"/>
    <lineage>
        <taxon>Eukaryota</taxon>
        <taxon>Fungi</taxon>
        <taxon>Dikarya</taxon>
        <taxon>Ascomycota</taxon>
        <taxon>Pezizomycotina</taxon>
        <taxon>Dothideomycetes</taxon>
        <taxon>Pleosporomycetidae</taxon>
        <taxon>Pleosporales</taxon>
        <taxon>Corynesporascaceae</taxon>
        <taxon>Corynespora</taxon>
    </lineage>
</organism>
<feature type="region of interest" description="Disordered" evidence="1">
    <location>
        <begin position="740"/>
        <end position="761"/>
    </location>
</feature>
<dbReference type="OrthoDB" id="5596576at2759"/>
<dbReference type="Pfam" id="PF26150">
    <property type="entry name" value="LEA-2_4"/>
    <property type="match status" value="1"/>
</dbReference>
<feature type="domain" description="Tag1-like fifth Ig-like" evidence="5">
    <location>
        <begin position="758"/>
        <end position="869"/>
    </location>
</feature>
<keyword evidence="2" id="KW-1133">Transmembrane helix</keyword>
<reference evidence="6 7" key="1">
    <citation type="journal article" date="2018" name="Front. Microbiol.">
        <title>Genome-Wide Analysis of Corynespora cassiicola Leaf Fall Disease Putative Effectors.</title>
        <authorList>
            <person name="Lopez D."/>
            <person name="Ribeiro S."/>
            <person name="Label P."/>
            <person name="Fumanal B."/>
            <person name="Venisse J.S."/>
            <person name="Kohler A."/>
            <person name="de Oliveira R.R."/>
            <person name="Labutti K."/>
            <person name="Lipzen A."/>
            <person name="Lail K."/>
            <person name="Bauer D."/>
            <person name="Ohm R.A."/>
            <person name="Barry K.W."/>
            <person name="Spatafora J."/>
            <person name="Grigoriev I.V."/>
            <person name="Martin F.M."/>
            <person name="Pujade-Renaud V."/>
        </authorList>
    </citation>
    <scope>NUCLEOTIDE SEQUENCE [LARGE SCALE GENOMIC DNA]</scope>
    <source>
        <strain evidence="6 7">Philippines</strain>
    </source>
</reference>
<dbReference type="InterPro" id="IPR059065">
    <property type="entry name" value="Ig_Tag1-like_4th"/>
</dbReference>
<dbReference type="EMBL" id="KZ678139">
    <property type="protein sequence ID" value="PSN63875.1"/>
    <property type="molecule type" value="Genomic_DNA"/>
</dbReference>
<evidence type="ECO:0000256" key="1">
    <source>
        <dbReference type="SAM" id="MobiDB-lite"/>
    </source>
</evidence>
<name>A0A2T2NEK6_CORCC</name>
<dbReference type="InterPro" id="IPR055011">
    <property type="entry name" value="Tag1_C"/>
</dbReference>
<evidence type="ECO:0000256" key="2">
    <source>
        <dbReference type="SAM" id="Phobius"/>
    </source>
</evidence>
<dbReference type="Pfam" id="PF26174">
    <property type="entry name" value="LEA-2_1"/>
    <property type="match status" value="1"/>
</dbReference>
<dbReference type="SUPFAM" id="SSF117070">
    <property type="entry name" value="LEA14-like"/>
    <property type="match status" value="1"/>
</dbReference>
<feature type="domain" description="Tag1-like fourth Ig-like" evidence="4">
    <location>
        <begin position="610"/>
        <end position="725"/>
    </location>
</feature>
<dbReference type="PANTHER" id="PTHR35895:SF3">
    <property type="entry name" value="PRE-RRNA PROCESSING PROTEIN"/>
    <property type="match status" value="1"/>
</dbReference>
<feature type="region of interest" description="Disordered" evidence="1">
    <location>
        <begin position="1"/>
        <end position="72"/>
    </location>
</feature>
<accession>A0A2T2NEK6</accession>
<dbReference type="Proteomes" id="UP000240883">
    <property type="component" value="Unassembled WGS sequence"/>
</dbReference>